<reference evidence="1" key="1">
    <citation type="submission" date="2014-09" db="EMBL/GenBank/DDBJ databases">
        <authorList>
            <person name="Magalhaes I.L.F."/>
            <person name="Oliveira U."/>
            <person name="Santos F.R."/>
            <person name="Vidigal T.H.D.A."/>
            <person name="Brescovit A.D."/>
            <person name="Santos A.J."/>
        </authorList>
    </citation>
    <scope>NUCLEOTIDE SEQUENCE</scope>
    <source>
        <tissue evidence="1">Shoot tissue taken approximately 20 cm above the soil surface</tissue>
    </source>
</reference>
<organism evidence="1">
    <name type="scientific">Arundo donax</name>
    <name type="common">Giant reed</name>
    <name type="synonym">Donax arundinaceus</name>
    <dbReference type="NCBI Taxonomy" id="35708"/>
    <lineage>
        <taxon>Eukaryota</taxon>
        <taxon>Viridiplantae</taxon>
        <taxon>Streptophyta</taxon>
        <taxon>Embryophyta</taxon>
        <taxon>Tracheophyta</taxon>
        <taxon>Spermatophyta</taxon>
        <taxon>Magnoliopsida</taxon>
        <taxon>Liliopsida</taxon>
        <taxon>Poales</taxon>
        <taxon>Poaceae</taxon>
        <taxon>PACMAD clade</taxon>
        <taxon>Arundinoideae</taxon>
        <taxon>Arundineae</taxon>
        <taxon>Arundo</taxon>
    </lineage>
</organism>
<protein>
    <submittedName>
        <fullName evidence="1">Uncharacterized protein</fullName>
    </submittedName>
</protein>
<sequence>MSQPNKEQHRHTEKSQIAKMVNSLVTENIKSKRLIPAIPARCGLFSFLSWLFSVSCYPGPPHDR</sequence>
<accession>A0A0A9ASX8</accession>
<evidence type="ECO:0000313" key="1">
    <source>
        <dbReference type="EMBL" id="JAD50172.1"/>
    </source>
</evidence>
<name>A0A0A9ASX8_ARUDO</name>
<dbReference type="AlphaFoldDB" id="A0A0A9ASX8"/>
<reference evidence="1" key="2">
    <citation type="journal article" date="2015" name="Data Brief">
        <title>Shoot transcriptome of the giant reed, Arundo donax.</title>
        <authorList>
            <person name="Barrero R.A."/>
            <person name="Guerrero F.D."/>
            <person name="Moolhuijzen P."/>
            <person name="Goolsby J.A."/>
            <person name="Tidwell J."/>
            <person name="Bellgard S.E."/>
            <person name="Bellgard M.I."/>
        </authorList>
    </citation>
    <scope>NUCLEOTIDE SEQUENCE</scope>
    <source>
        <tissue evidence="1">Shoot tissue taken approximately 20 cm above the soil surface</tissue>
    </source>
</reference>
<proteinExistence type="predicted"/>
<dbReference type="EMBL" id="GBRH01247723">
    <property type="protein sequence ID" value="JAD50172.1"/>
    <property type="molecule type" value="Transcribed_RNA"/>
</dbReference>